<dbReference type="eggNOG" id="COG0456">
    <property type="taxonomic scope" value="Bacteria"/>
</dbReference>
<protein>
    <submittedName>
        <fullName evidence="2">Acetyltransferase, putative</fullName>
    </submittedName>
</protein>
<dbReference type="CDD" id="cd04301">
    <property type="entry name" value="NAT_SF"/>
    <property type="match status" value="1"/>
</dbReference>
<keyword evidence="3" id="KW-1185">Reference proteome</keyword>
<dbReference type="PATRIC" id="fig|243230.17.peg.2199"/>
<evidence type="ECO:0000313" key="3">
    <source>
        <dbReference type="Proteomes" id="UP000002524"/>
    </source>
</evidence>
<dbReference type="Proteomes" id="UP000002524">
    <property type="component" value="Chromosome 1"/>
</dbReference>
<dbReference type="PaxDb" id="243230-DR_1978"/>
<accession>Q9RSZ1</accession>
<dbReference type="PIR" id="E75329">
    <property type="entry name" value="E75329"/>
</dbReference>
<dbReference type="STRING" id="243230.DR_1978"/>
<name>Q9RSZ1_DEIRA</name>
<dbReference type="InterPro" id="IPR000182">
    <property type="entry name" value="GNAT_dom"/>
</dbReference>
<evidence type="ECO:0000313" key="2">
    <source>
        <dbReference type="EMBL" id="AAF11530.1"/>
    </source>
</evidence>
<sequence length="312" mass="34278">MFAGAPLSMLLAMPHRPYRDEADLTLLLRWLSDHAPTTFMHPGDLVWWLYQNTQVDPRQALELLFDGEAGGNELQGFGYCDGSWSVLQGLPDLPAHVWDEMVAAAATRAGGKLTVQPHEWDTPQLAALKRAGFELTDNRMVRLVREVQPCDQEAVALPAGFHFADMSGSEVSPEDRVKVHQDVWHPSKVTLEAYGRLQAAPLYRPDLDVMVVAPSGEIAAYALGWFDPGSRTGLMEPVGTRAAFRRQGLGKGLIREVTHRFAALGAQKVTIGSYEKNVAAVALYTSAGYAARGFWVDWETETAAMKEGQDSA</sequence>
<dbReference type="AlphaFoldDB" id="Q9RSZ1"/>
<dbReference type="KEGG" id="dra:DR_1978"/>
<dbReference type="InParanoid" id="Q9RSZ1"/>
<dbReference type="EnsemblBacteria" id="AAF11530">
    <property type="protein sequence ID" value="AAF11530"/>
    <property type="gene ID" value="DR_1978"/>
</dbReference>
<organism evidence="2 3">
    <name type="scientific">Deinococcus radiodurans (strain ATCC 13939 / DSM 20539 / JCM 16871 / CCUG 27074 / LMG 4051 / NBRC 15346 / NCIMB 9279 / VKM B-1422 / R1)</name>
    <dbReference type="NCBI Taxonomy" id="243230"/>
    <lineage>
        <taxon>Bacteria</taxon>
        <taxon>Thermotogati</taxon>
        <taxon>Deinococcota</taxon>
        <taxon>Deinococci</taxon>
        <taxon>Deinococcales</taxon>
        <taxon>Deinococcaceae</taxon>
        <taxon>Deinococcus</taxon>
    </lineage>
</organism>
<dbReference type="Pfam" id="PF00583">
    <property type="entry name" value="Acetyltransf_1"/>
    <property type="match status" value="1"/>
</dbReference>
<dbReference type="HOGENOM" id="CLU_056890_1_1_0"/>
<dbReference type="OrthoDB" id="62792at2"/>
<dbReference type="GO" id="GO:0016747">
    <property type="term" value="F:acyltransferase activity, transferring groups other than amino-acyl groups"/>
    <property type="evidence" value="ECO:0000318"/>
    <property type="project" value="GO_Central"/>
</dbReference>
<evidence type="ECO:0000259" key="1">
    <source>
        <dbReference type="PROSITE" id="PS51186"/>
    </source>
</evidence>
<dbReference type="InterPro" id="IPR016181">
    <property type="entry name" value="Acyl_CoA_acyltransferase"/>
</dbReference>
<dbReference type="SUPFAM" id="SSF55729">
    <property type="entry name" value="Acyl-CoA N-acyltransferases (Nat)"/>
    <property type="match status" value="1"/>
</dbReference>
<dbReference type="PROSITE" id="PS51186">
    <property type="entry name" value="GNAT"/>
    <property type="match status" value="1"/>
</dbReference>
<proteinExistence type="predicted"/>
<reference evidence="2 3" key="1">
    <citation type="journal article" date="1999" name="Science">
        <title>Genome sequence of the radioresistant bacterium Deinococcus radiodurans R1.</title>
        <authorList>
            <person name="White O."/>
            <person name="Eisen J.A."/>
            <person name="Heidelberg J.F."/>
            <person name="Hickey E.K."/>
            <person name="Peterson J.D."/>
            <person name="Dodson R.J."/>
            <person name="Haft D.H."/>
            <person name="Gwinn M.L."/>
            <person name="Nelson W.C."/>
            <person name="Richardson D.L."/>
            <person name="Moffat K.S."/>
            <person name="Qin H."/>
            <person name="Jiang L."/>
            <person name="Pamphile W."/>
            <person name="Crosby M."/>
            <person name="Shen M."/>
            <person name="Vamathevan J.J."/>
            <person name="Lam P."/>
            <person name="McDonald L."/>
            <person name="Utterback T."/>
            <person name="Zalewski C."/>
            <person name="Makarova K.S."/>
            <person name="Aravind L."/>
            <person name="Daly M.J."/>
            <person name="Minton K.W."/>
            <person name="Fleischmann R.D."/>
            <person name="Ketchum K.A."/>
            <person name="Nelson K.E."/>
            <person name="Salzberg S."/>
            <person name="Smith H.O."/>
            <person name="Venter J.C."/>
            <person name="Fraser C.M."/>
        </authorList>
    </citation>
    <scope>NUCLEOTIDE SEQUENCE [LARGE SCALE GENOMIC DNA]</scope>
    <source>
        <strain evidence="3">ATCC 13939 / DSM 20539 / JCM 16871 / LMG 4051 / NBRC 15346 / NCIMB 9279 / R1 / VKM B-1422</strain>
    </source>
</reference>
<dbReference type="EMBL" id="AE000513">
    <property type="protein sequence ID" value="AAF11530.1"/>
    <property type="molecule type" value="Genomic_DNA"/>
</dbReference>
<gene>
    <name evidence="2" type="ordered locus">DR_1978</name>
</gene>
<feature type="domain" description="N-acetyltransferase" evidence="1">
    <location>
        <begin position="166"/>
        <end position="310"/>
    </location>
</feature>
<dbReference type="Gene3D" id="3.40.630.30">
    <property type="match status" value="1"/>
</dbReference>